<dbReference type="AlphaFoldDB" id="K2Q2A8"/>
<keyword evidence="5" id="KW-1185">Reference proteome</keyword>
<proteinExistence type="inferred from homology"/>
<evidence type="ECO:0000313" key="5">
    <source>
        <dbReference type="Proteomes" id="UP000007364"/>
    </source>
</evidence>
<accession>K2Q2A8</accession>
<sequence>MIKHLKMNKLYIKTQQVMVLFTVLILVSCGDNAKATDQNSQGQTPSETLQEAMLSAQQFNALGMEIDSLQKRNLQGFITANGRLEVPPQNEAVVTSVFGANVSKILVIEGEEIKAGQILAYISHPNLIQKQTDYLNAYHQYNLQKKEFARQKKLYQAGVGSGETFQRAESALNHSQSTMLGLESQLRLLHLTPQSIQQGEIAQRIPVVSPISGAVHKVNVKTAQFVEAQNPMFEIVNVDHVHADLLVYEKDASKVMQGQQVRFTVESSPGEELEAKIISVGKTFESDPKAIHVHAEIDQKPQGLIPGMYLQGRIIIDSTMAIALPETAIAKQGDTFVVFTAEREGEAWSFKPVEIVPGITTGSWTKLEFLNPVEPNTKFAYNNAYYLMAEMNKGEAEHHH</sequence>
<dbReference type="NCBIfam" id="TIGR01730">
    <property type="entry name" value="RND_mfp"/>
    <property type="match status" value="1"/>
</dbReference>
<dbReference type="InterPro" id="IPR058792">
    <property type="entry name" value="Beta-barrel_RND_2"/>
</dbReference>
<evidence type="ECO:0000313" key="4">
    <source>
        <dbReference type="EMBL" id="EKF55001.1"/>
    </source>
</evidence>
<dbReference type="STRING" id="555500.I215_09786"/>
<dbReference type="eggNOG" id="COG0845">
    <property type="taxonomic scope" value="Bacteria"/>
</dbReference>
<reference evidence="4 5" key="1">
    <citation type="journal article" date="2012" name="J. Bacteriol.">
        <title>Genome Sequence of Galbibacter marinum Type Strain ck-I2-15.</title>
        <authorList>
            <person name="Lai Q."/>
            <person name="Li C."/>
            <person name="Shao Z."/>
        </authorList>
    </citation>
    <scope>NUCLEOTIDE SEQUENCE [LARGE SCALE GENOMIC DNA]</scope>
    <source>
        <strain evidence="5">ck-I2-15</strain>
    </source>
</reference>
<comment type="similarity">
    <text evidence="1">Belongs to the membrane fusion protein (MFP) (TC 8.A.1) family.</text>
</comment>
<dbReference type="GO" id="GO:0060003">
    <property type="term" value="P:copper ion export"/>
    <property type="evidence" value="ECO:0007669"/>
    <property type="project" value="TreeGrafter"/>
</dbReference>
<dbReference type="GO" id="GO:0030313">
    <property type="term" value="C:cell envelope"/>
    <property type="evidence" value="ECO:0007669"/>
    <property type="project" value="TreeGrafter"/>
</dbReference>
<dbReference type="Pfam" id="PF25954">
    <property type="entry name" value="Beta-barrel_RND_2"/>
    <property type="match status" value="1"/>
</dbReference>
<dbReference type="GO" id="GO:0016020">
    <property type="term" value="C:membrane"/>
    <property type="evidence" value="ECO:0007669"/>
    <property type="project" value="InterPro"/>
</dbReference>
<dbReference type="PATRIC" id="fig|555500.3.peg.2022"/>
<dbReference type="Proteomes" id="UP000007364">
    <property type="component" value="Unassembled WGS sequence"/>
</dbReference>
<comment type="caution">
    <text evidence="4">The sequence shown here is derived from an EMBL/GenBank/DDBJ whole genome shotgun (WGS) entry which is preliminary data.</text>
</comment>
<protein>
    <submittedName>
        <fullName evidence="4">HlyD family secretion protein</fullName>
    </submittedName>
</protein>
<feature type="domain" description="CusB-like beta-barrel" evidence="3">
    <location>
        <begin position="246"/>
        <end position="313"/>
    </location>
</feature>
<organism evidence="4 5">
    <name type="scientific">Galbibacter marinus</name>
    <dbReference type="NCBI Taxonomy" id="555500"/>
    <lineage>
        <taxon>Bacteria</taxon>
        <taxon>Pseudomonadati</taxon>
        <taxon>Bacteroidota</taxon>
        <taxon>Flavobacteriia</taxon>
        <taxon>Flavobacteriales</taxon>
        <taxon>Flavobacteriaceae</taxon>
        <taxon>Galbibacter</taxon>
    </lineage>
</organism>
<keyword evidence="2" id="KW-0813">Transport</keyword>
<dbReference type="EMBL" id="AMSG01000012">
    <property type="protein sequence ID" value="EKF55001.1"/>
    <property type="molecule type" value="Genomic_DNA"/>
</dbReference>
<dbReference type="InterPro" id="IPR051909">
    <property type="entry name" value="MFP_Cation_Efflux"/>
</dbReference>
<name>K2Q2A8_9FLAO</name>
<evidence type="ECO:0000259" key="3">
    <source>
        <dbReference type="Pfam" id="PF25954"/>
    </source>
</evidence>
<dbReference type="SUPFAM" id="SSF111369">
    <property type="entry name" value="HlyD-like secretion proteins"/>
    <property type="match status" value="1"/>
</dbReference>
<dbReference type="GO" id="GO:0015679">
    <property type="term" value="P:plasma membrane copper ion transport"/>
    <property type="evidence" value="ECO:0007669"/>
    <property type="project" value="TreeGrafter"/>
</dbReference>
<evidence type="ECO:0000256" key="2">
    <source>
        <dbReference type="ARBA" id="ARBA00022448"/>
    </source>
</evidence>
<dbReference type="PANTHER" id="PTHR30097:SF4">
    <property type="entry name" value="SLR6042 PROTEIN"/>
    <property type="match status" value="1"/>
</dbReference>
<dbReference type="Gene3D" id="2.40.30.170">
    <property type="match status" value="1"/>
</dbReference>
<evidence type="ECO:0000256" key="1">
    <source>
        <dbReference type="ARBA" id="ARBA00009477"/>
    </source>
</evidence>
<dbReference type="Gene3D" id="2.40.50.100">
    <property type="match status" value="1"/>
</dbReference>
<gene>
    <name evidence="4" type="ORF">I215_09786</name>
</gene>
<dbReference type="InterPro" id="IPR006143">
    <property type="entry name" value="RND_pump_MFP"/>
</dbReference>
<dbReference type="PROSITE" id="PS51257">
    <property type="entry name" value="PROKAR_LIPOPROTEIN"/>
    <property type="match status" value="1"/>
</dbReference>
<dbReference type="GO" id="GO:0022857">
    <property type="term" value="F:transmembrane transporter activity"/>
    <property type="evidence" value="ECO:0007669"/>
    <property type="project" value="InterPro"/>
</dbReference>
<dbReference type="PANTHER" id="PTHR30097">
    <property type="entry name" value="CATION EFFLUX SYSTEM PROTEIN CUSB"/>
    <property type="match status" value="1"/>
</dbReference>